<organism evidence="1 2">
    <name type="scientific">Microbacterium allomyrinae</name>
    <dbReference type="NCBI Taxonomy" id="2830666"/>
    <lineage>
        <taxon>Bacteria</taxon>
        <taxon>Bacillati</taxon>
        <taxon>Actinomycetota</taxon>
        <taxon>Actinomycetes</taxon>
        <taxon>Micrococcales</taxon>
        <taxon>Microbacteriaceae</taxon>
        <taxon>Microbacterium</taxon>
    </lineage>
</organism>
<comment type="caution">
    <text evidence="1">The sequence shown here is derived from an EMBL/GenBank/DDBJ whole genome shotgun (WGS) entry which is preliminary data.</text>
</comment>
<keyword evidence="2" id="KW-1185">Reference proteome</keyword>
<dbReference type="EMBL" id="JAGTTN010000003">
    <property type="protein sequence ID" value="MCC2032460.1"/>
    <property type="molecule type" value="Genomic_DNA"/>
</dbReference>
<name>A0A9X1S3Z2_9MICO</name>
<dbReference type="Proteomes" id="UP001139354">
    <property type="component" value="Unassembled WGS sequence"/>
</dbReference>
<evidence type="ECO:0000313" key="2">
    <source>
        <dbReference type="Proteomes" id="UP001139354"/>
    </source>
</evidence>
<reference evidence="1" key="1">
    <citation type="submission" date="2021-04" db="EMBL/GenBank/DDBJ databases">
        <title>Microbacterium tenobrionis sp. nov. and Microbacterium allomyrinae sp. nov., isolated from larvae of Tenobrio molitor and Allomyrina dichotoma, respectively.</title>
        <authorList>
            <person name="Lee S.D."/>
        </authorList>
    </citation>
    <scope>NUCLEOTIDE SEQUENCE</scope>
    <source>
        <strain evidence="1">BWT-G7</strain>
    </source>
</reference>
<dbReference type="AlphaFoldDB" id="A0A9X1S3Z2"/>
<dbReference type="RefSeq" id="WP_229384435.1">
    <property type="nucleotide sequence ID" value="NZ_JAGTTN010000003.1"/>
</dbReference>
<proteinExistence type="predicted"/>
<sequence length="49" mass="5803">MREYIENVTIALADAVRRAGEREPRRRRPRVARATYVPVRHDSLSRFAH</sequence>
<protein>
    <submittedName>
        <fullName evidence="1">Uncharacterized protein</fullName>
    </submittedName>
</protein>
<gene>
    <name evidence="1" type="ORF">KEC57_09760</name>
</gene>
<evidence type="ECO:0000313" key="1">
    <source>
        <dbReference type="EMBL" id="MCC2032460.1"/>
    </source>
</evidence>
<accession>A0A9X1S3Z2</accession>